<evidence type="ECO:0008006" key="5">
    <source>
        <dbReference type="Google" id="ProtNLM"/>
    </source>
</evidence>
<evidence type="ECO:0000313" key="4">
    <source>
        <dbReference type="Proteomes" id="UP000886520"/>
    </source>
</evidence>
<dbReference type="Gene3D" id="3.40.1740.10">
    <property type="entry name" value="VC0467-like"/>
    <property type="match status" value="1"/>
</dbReference>
<reference evidence="3" key="1">
    <citation type="submission" date="2021-01" db="EMBL/GenBank/DDBJ databases">
        <title>Adiantum capillus-veneris genome.</title>
        <authorList>
            <person name="Fang Y."/>
            <person name="Liao Q."/>
        </authorList>
    </citation>
    <scope>NUCLEOTIDE SEQUENCE</scope>
    <source>
        <strain evidence="3">H3</strain>
        <tissue evidence="3">Leaf</tissue>
    </source>
</reference>
<dbReference type="AlphaFoldDB" id="A0A9D4UNY5"/>
<dbReference type="SUPFAM" id="SSF143456">
    <property type="entry name" value="VC0467-like"/>
    <property type="match status" value="1"/>
</dbReference>
<feature type="chain" id="PRO_5039063332" description="Thioredoxin domain-containing protein" evidence="2">
    <location>
        <begin position="27"/>
        <end position="1192"/>
    </location>
</feature>
<dbReference type="PANTHER" id="PTHR31984">
    <property type="entry name" value="TRANSPORTER, PUTATIVE (DUF179)-RELATED"/>
    <property type="match status" value="1"/>
</dbReference>
<organism evidence="3 4">
    <name type="scientific">Adiantum capillus-veneris</name>
    <name type="common">Maidenhair fern</name>
    <dbReference type="NCBI Taxonomy" id="13818"/>
    <lineage>
        <taxon>Eukaryota</taxon>
        <taxon>Viridiplantae</taxon>
        <taxon>Streptophyta</taxon>
        <taxon>Embryophyta</taxon>
        <taxon>Tracheophyta</taxon>
        <taxon>Polypodiopsida</taxon>
        <taxon>Polypodiidae</taxon>
        <taxon>Polypodiales</taxon>
        <taxon>Pteridineae</taxon>
        <taxon>Pteridaceae</taxon>
        <taxon>Vittarioideae</taxon>
        <taxon>Adiantum</taxon>
    </lineage>
</organism>
<dbReference type="CDD" id="cd02961">
    <property type="entry name" value="PDI_a_family"/>
    <property type="match status" value="1"/>
</dbReference>
<proteinExistence type="predicted"/>
<feature type="signal peptide" evidence="2">
    <location>
        <begin position="1"/>
        <end position="26"/>
    </location>
</feature>
<evidence type="ECO:0000256" key="2">
    <source>
        <dbReference type="SAM" id="SignalP"/>
    </source>
</evidence>
<dbReference type="Proteomes" id="UP000886520">
    <property type="component" value="Chromosome 13"/>
</dbReference>
<dbReference type="InterPro" id="IPR036249">
    <property type="entry name" value="Thioredoxin-like_sf"/>
</dbReference>
<feature type="region of interest" description="Disordered" evidence="1">
    <location>
        <begin position="232"/>
        <end position="253"/>
    </location>
</feature>
<evidence type="ECO:0000313" key="3">
    <source>
        <dbReference type="EMBL" id="KAI5071041.1"/>
    </source>
</evidence>
<feature type="region of interest" description="Disordered" evidence="1">
    <location>
        <begin position="492"/>
        <end position="516"/>
    </location>
</feature>
<gene>
    <name evidence="3" type="ORF">GOP47_0013292</name>
</gene>
<keyword evidence="2" id="KW-0732">Signal</keyword>
<dbReference type="PANTHER" id="PTHR31984:SF12">
    <property type="entry name" value="THIOREDOXIN DOMAIN-CONTAINING PROTEIN"/>
    <property type="match status" value="1"/>
</dbReference>
<sequence length="1192" mass="133781">MSSLSVLPSIISLLGCWLLLFCVVQSSELPWIRLTHDNFSSEIDTHPFLLCLATVPWCGESRSLMRELSMSLSLDESLHSLIQLRVVYINLDKGLKKIFSERVRYPTFTFFWHSTPLKYNGKLRLQNILTAIHRAIRLNLWDLPLKKLETAADLESFIGSTEKAVILFDFCNYTNKIRKSKHHQVVDKAIIMSPGSNNVGQEKSDRFVKNSTMNAMPEVLEGLTQLISNVGEDQTESSLKQSDVQEHAEASSELISRNSERLHGMLLGDITEDNDEFSNDGLSRNPVGNGNDVHHQVVSCEFENDLTSLSGPSVLLGAKSSEEGRYKKNWFTDSTKSGVFIPVEGCNRTEYSHFAKVYQSLIKIASAYTLTPELANFAIIGNKTLLSTWGFDRFQNQTWFLVQWMSDWPNLPRLYYGSEALESYLFGQKQLVSEVSRESINVPSSLCNDTMLVILFIDKVSPLPEVRRKSWEALAALRAFAREYVRQESPEMQVNTSMDFQRESKPASEPNLEKSGTGKQIFKDRFISPKSVSGQNLVLQATNQPIRVSKKPSSKNFNLLLHETAFDGNVVLRVLLEGNEKLKVDASVLNEDLQELELSKLLLSEDNAVYKIQEEKIVGEIDADSISSMPEGLTSVLSSRVGRSFVGLKAAKSGDRGKEEGLSPTKHESTFSFYFADGEDQWKDMVEPALPYPALVILDCVRGGQFIFPTHNQSIDFTSLKVFFDQFATKKLLKTYLSEVAQTKPRKRVQPPFVNRDFHEVDGVPRLTAQRLLQLLAQGSMVSLTFCTKHRPQFWERAALVLFTTPSCGFCKRMELVFREVHKLLIQHLHRSARDVLLEDGYCTYDGDFQNMDTIGGNLLATNELGIEGKVPRLFQIDCTLNDCSGFFESIDQEELYPSVILYPAQSKNHPIVFGGQSTVQEILKFIAIEGEAGAIIFSLLQGGTQKKGSHTKTHTQTGECHLPQTSQSILIDSRSSSSRHAYQFTADTTESPSSLFELDDDKHQTAIRPIVYPTVGSVLVATEQLSKASKAFESSKILIVKADGQEGFQGLIFNKPLAWNRLTGLDMEMEPLVNRTVLCYGGPVILQGEPFLSLSRLKGTDGFTEVVPGVYVGGPGVTMHVFLSIKEGGLQAADFWFFVGHAVWGWQQLLNEIEQQWWNLTSYEEGTIQLPIREWLEGSTISVADLLNRTL</sequence>
<dbReference type="OrthoDB" id="1910803at2759"/>
<keyword evidence="4" id="KW-1185">Reference proteome</keyword>
<name>A0A9D4UNY5_ADICA</name>
<accession>A0A9D4UNY5</accession>
<evidence type="ECO:0000256" key="1">
    <source>
        <dbReference type="SAM" id="MobiDB-lite"/>
    </source>
</evidence>
<protein>
    <recommendedName>
        <fullName evidence="5">Thioredoxin domain-containing protein</fullName>
    </recommendedName>
</protein>
<comment type="caution">
    <text evidence="3">The sequence shown here is derived from an EMBL/GenBank/DDBJ whole genome shotgun (WGS) entry which is preliminary data.</text>
</comment>
<dbReference type="SUPFAM" id="SSF52833">
    <property type="entry name" value="Thioredoxin-like"/>
    <property type="match status" value="1"/>
</dbReference>
<feature type="compositionally biased region" description="Polar residues" evidence="1">
    <location>
        <begin position="232"/>
        <end position="242"/>
    </location>
</feature>
<dbReference type="Gene3D" id="3.40.30.10">
    <property type="entry name" value="Glutaredoxin"/>
    <property type="match status" value="2"/>
</dbReference>
<dbReference type="Pfam" id="PF02622">
    <property type="entry name" value="DUF179"/>
    <property type="match status" value="1"/>
</dbReference>
<dbReference type="EMBL" id="JABFUD020000013">
    <property type="protein sequence ID" value="KAI5071041.1"/>
    <property type="molecule type" value="Genomic_DNA"/>
</dbReference>
<dbReference type="InterPro" id="IPR003774">
    <property type="entry name" value="AlgH-like"/>
</dbReference>